<keyword evidence="5" id="KW-0328">Glycosyltransferase</keyword>
<comment type="subcellular location">
    <subcellularLocation>
        <location evidence="1">Cell inner membrane</location>
        <topology evidence="1">Multi-pass membrane protein</topology>
    </subcellularLocation>
</comment>
<dbReference type="KEGG" id="fer:FNB15_18350"/>
<dbReference type="AlphaFoldDB" id="A0A516H5X8"/>
<dbReference type="InterPro" id="IPR003919">
    <property type="entry name" value="Cell_synth_A"/>
</dbReference>
<evidence type="ECO:0000256" key="10">
    <source>
        <dbReference type="ARBA" id="ARBA00023136"/>
    </source>
</evidence>
<gene>
    <name evidence="15" type="ORF">FNB15_18350</name>
</gene>
<dbReference type="OrthoDB" id="9806824at2"/>
<dbReference type="GO" id="GO:0006011">
    <property type="term" value="P:UDP-alpha-D-glucose metabolic process"/>
    <property type="evidence" value="ECO:0007669"/>
    <property type="project" value="InterPro"/>
</dbReference>
<organism evidence="15 16">
    <name type="scientific">Ferrovibrio terrae</name>
    <dbReference type="NCBI Taxonomy" id="2594003"/>
    <lineage>
        <taxon>Bacteria</taxon>
        <taxon>Pseudomonadati</taxon>
        <taxon>Pseudomonadota</taxon>
        <taxon>Alphaproteobacteria</taxon>
        <taxon>Rhodospirillales</taxon>
        <taxon>Rhodospirillaceae</taxon>
        <taxon>Ferrovibrio</taxon>
    </lineage>
</organism>
<dbReference type="SUPFAM" id="SSF53448">
    <property type="entry name" value="Nucleotide-diphospho-sugar transferases"/>
    <property type="match status" value="1"/>
</dbReference>
<keyword evidence="3" id="KW-1003">Cell membrane</keyword>
<name>A0A516H5X8_9PROT</name>
<proteinExistence type="predicted"/>
<keyword evidence="4" id="KW-0997">Cell inner membrane</keyword>
<evidence type="ECO:0000256" key="4">
    <source>
        <dbReference type="ARBA" id="ARBA00022519"/>
    </source>
</evidence>
<keyword evidence="7 12" id="KW-0812">Transmembrane</keyword>
<evidence type="ECO:0000313" key="15">
    <source>
        <dbReference type="EMBL" id="QDO99111.1"/>
    </source>
</evidence>
<feature type="domain" description="PilZ" evidence="14">
    <location>
        <begin position="537"/>
        <end position="615"/>
    </location>
</feature>
<feature type="transmembrane region" description="Helical" evidence="12">
    <location>
        <begin position="404"/>
        <end position="422"/>
    </location>
</feature>
<dbReference type="InterPro" id="IPR001173">
    <property type="entry name" value="Glyco_trans_2-like"/>
</dbReference>
<reference evidence="15 16" key="1">
    <citation type="submission" date="2019-07" db="EMBL/GenBank/DDBJ databases">
        <title>Genome sequencing for Ferrovibrio sp. K5.</title>
        <authorList>
            <person name="Park S.-J."/>
        </authorList>
    </citation>
    <scope>NUCLEOTIDE SEQUENCE [LARGE SCALE GENOMIC DNA]</scope>
    <source>
        <strain evidence="15 16">K5</strain>
    </source>
</reference>
<dbReference type="InterPro" id="IPR050321">
    <property type="entry name" value="Glycosyltr_2/OpgH_subfam"/>
</dbReference>
<keyword evidence="10 12" id="KW-0472">Membrane</keyword>
<evidence type="ECO:0000256" key="5">
    <source>
        <dbReference type="ARBA" id="ARBA00022676"/>
    </source>
</evidence>
<evidence type="ECO:0000256" key="1">
    <source>
        <dbReference type="ARBA" id="ARBA00004429"/>
    </source>
</evidence>
<sequence>MNNLLAAVPGIALLTGAILLLPLFKPHNLLVRRGLILVVLVLSVRYLWWRISETLPPLAQPADFVFGLLFLLLELMLAFSTCICLITFWRHRDNTAMAEQNERKSHHSVDMPAVDVFIPTYNESWEVLERSILGARALDYPNFKVWVLDDTRRDWLRDKCAAMDVRYLRRDDNKGAKAGNLNNALAVSKIETNAPYIMVLDADFVPKRKFLRRVVGFFDDAQVALVQTPQFFFNPNMLQHNFMLSESWVDEQRFFFDTLQPAKDAWDVSYCCGTSFVARRAAIEDIGGYPTETITEDILLSFKLIDAGYVTRYLNEKLSNGLAPETIAEYIKQRSRWGIGAIQSLFVKVGPFGRNNLSLMHRFLFLETANYWLSLPTFCLFGLIAPLLYWYAGISILHADAADYAFHFMPAFFSSTALFVWVSSGRIVPILTDLTEFVCASRVAPSVWSALLFRKVQTFRVTNKGLQTDRVQINWTVMLEAGALFALTAFAVFAFRTSLVEGRLPDGGDPTLYTFWSCWNLLILSLVMLLAVERPRQRREERFDLNEPANMYWKGQRYSTWLLDMSVSGARIDLPPALAVQLRDAEVMIDINEVGPVKAHVTSAGGGLLHLRFDAAGARDAIITKLYTGSYDSVAQQASIGTALGGMFKRAFGWQ</sequence>
<dbReference type="Pfam" id="PF07238">
    <property type="entry name" value="PilZ"/>
    <property type="match status" value="1"/>
</dbReference>
<evidence type="ECO:0000256" key="2">
    <source>
        <dbReference type="ARBA" id="ARBA00012539"/>
    </source>
</evidence>
<dbReference type="EC" id="2.4.1.12" evidence="2"/>
<feature type="transmembrane region" description="Helical" evidence="12">
    <location>
        <begin position="68"/>
        <end position="89"/>
    </location>
</feature>
<evidence type="ECO:0000256" key="9">
    <source>
        <dbReference type="ARBA" id="ARBA00022989"/>
    </source>
</evidence>
<dbReference type="PANTHER" id="PTHR43867:SF2">
    <property type="entry name" value="CELLULOSE SYNTHASE CATALYTIC SUBUNIT A [UDP-FORMING]"/>
    <property type="match status" value="1"/>
</dbReference>
<evidence type="ECO:0000256" key="7">
    <source>
        <dbReference type="ARBA" id="ARBA00022692"/>
    </source>
</evidence>
<dbReference type="Proteomes" id="UP000317496">
    <property type="component" value="Chromosome"/>
</dbReference>
<accession>A0A516H5X8</accession>
<dbReference type="InterPro" id="IPR009875">
    <property type="entry name" value="PilZ_domain"/>
</dbReference>
<evidence type="ECO:0000256" key="3">
    <source>
        <dbReference type="ARBA" id="ARBA00022475"/>
    </source>
</evidence>
<dbReference type="EMBL" id="CP041636">
    <property type="protein sequence ID" value="QDO99111.1"/>
    <property type="molecule type" value="Genomic_DNA"/>
</dbReference>
<feature type="domain" description="Glycosyltransferase 2-like" evidence="13">
    <location>
        <begin position="116"/>
        <end position="286"/>
    </location>
</feature>
<dbReference type="CDD" id="cd06421">
    <property type="entry name" value="CESA_CelA_like"/>
    <property type="match status" value="1"/>
</dbReference>
<keyword evidence="8" id="KW-0135">Cellulose biosynthesis</keyword>
<evidence type="ECO:0000256" key="8">
    <source>
        <dbReference type="ARBA" id="ARBA00022916"/>
    </source>
</evidence>
<dbReference type="GO" id="GO:0030244">
    <property type="term" value="P:cellulose biosynthetic process"/>
    <property type="evidence" value="ECO:0007669"/>
    <property type="project" value="UniProtKB-KW"/>
</dbReference>
<dbReference type="Pfam" id="PF00535">
    <property type="entry name" value="Glycos_transf_2"/>
    <property type="match status" value="1"/>
</dbReference>
<feature type="transmembrane region" description="Helical" evidence="12">
    <location>
        <begin position="30"/>
        <end position="48"/>
    </location>
</feature>
<feature type="transmembrane region" description="Helical" evidence="12">
    <location>
        <begin position="6"/>
        <end position="23"/>
    </location>
</feature>
<comment type="catalytic activity">
    <reaction evidence="11">
        <text>[(1-&gt;4)-beta-D-glucosyl](n) + UDP-alpha-D-glucose = [(1-&gt;4)-beta-D-glucosyl](n+1) + UDP + H(+)</text>
        <dbReference type="Rhea" id="RHEA:19929"/>
        <dbReference type="Rhea" id="RHEA-COMP:10033"/>
        <dbReference type="Rhea" id="RHEA-COMP:10034"/>
        <dbReference type="ChEBI" id="CHEBI:15378"/>
        <dbReference type="ChEBI" id="CHEBI:18246"/>
        <dbReference type="ChEBI" id="CHEBI:58223"/>
        <dbReference type="ChEBI" id="CHEBI:58885"/>
        <dbReference type="EC" id="2.4.1.12"/>
    </reaction>
</comment>
<dbReference type="SUPFAM" id="SSF141371">
    <property type="entry name" value="PilZ domain-like"/>
    <property type="match status" value="1"/>
</dbReference>
<keyword evidence="9 12" id="KW-1133">Transmembrane helix</keyword>
<dbReference type="GO" id="GO:0005886">
    <property type="term" value="C:plasma membrane"/>
    <property type="evidence" value="ECO:0007669"/>
    <property type="project" value="UniProtKB-SubCell"/>
</dbReference>
<dbReference type="Gene3D" id="3.90.550.10">
    <property type="entry name" value="Spore Coat Polysaccharide Biosynthesis Protein SpsA, Chain A"/>
    <property type="match status" value="1"/>
</dbReference>
<feature type="transmembrane region" description="Helical" evidence="12">
    <location>
        <begin position="513"/>
        <end position="532"/>
    </location>
</feature>
<evidence type="ECO:0000256" key="6">
    <source>
        <dbReference type="ARBA" id="ARBA00022679"/>
    </source>
</evidence>
<dbReference type="GO" id="GO:0016760">
    <property type="term" value="F:cellulose synthase (UDP-forming) activity"/>
    <property type="evidence" value="ECO:0007669"/>
    <property type="project" value="UniProtKB-EC"/>
</dbReference>
<evidence type="ECO:0000256" key="12">
    <source>
        <dbReference type="SAM" id="Phobius"/>
    </source>
</evidence>
<keyword evidence="6 15" id="KW-0808">Transferase</keyword>
<dbReference type="PRINTS" id="PR01439">
    <property type="entry name" value="CELLSNTHASEA"/>
</dbReference>
<evidence type="ECO:0000259" key="13">
    <source>
        <dbReference type="Pfam" id="PF00535"/>
    </source>
</evidence>
<dbReference type="PANTHER" id="PTHR43867">
    <property type="entry name" value="CELLULOSE SYNTHASE CATALYTIC SUBUNIT A [UDP-FORMING]"/>
    <property type="match status" value="1"/>
</dbReference>
<evidence type="ECO:0000313" key="16">
    <source>
        <dbReference type="Proteomes" id="UP000317496"/>
    </source>
</evidence>
<evidence type="ECO:0000256" key="11">
    <source>
        <dbReference type="ARBA" id="ARBA00048682"/>
    </source>
</evidence>
<dbReference type="GO" id="GO:0035438">
    <property type="term" value="F:cyclic-di-GMP binding"/>
    <property type="evidence" value="ECO:0007669"/>
    <property type="project" value="InterPro"/>
</dbReference>
<evidence type="ECO:0000259" key="14">
    <source>
        <dbReference type="Pfam" id="PF07238"/>
    </source>
</evidence>
<feature type="transmembrane region" description="Helical" evidence="12">
    <location>
        <begin position="473"/>
        <end position="493"/>
    </location>
</feature>
<protein>
    <recommendedName>
        <fullName evidence="2">cellulose synthase (UDP-forming)</fullName>
        <ecNumber evidence="2">2.4.1.12</ecNumber>
    </recommendedName>
</protein>
<keyword evidence="16" id="KW-1185">Reference proteome</keyword>
<dbReference type="InterPro" id="IPR029044">
    <property type="entry name" value="Nucleotide-diphossugar_trans"/>
</dbReference>
<dbReference type="RefSeq" id="WP_144258107.1">
    <property type="nucleotide sequence ID" value="NZ_CP041636.1"/>
</dbReference>
<feature type="transmembrane region" description="Helical" evidence="12">
    <location>
        <begin position="369"/>
        <end position="392"/>
    </location>
</feature>